<feature type="compositionally biased region" description="Basic and acidic residues" evidence="1">
    <location>
        <begin position="67"/>
        <end position="86"/>
    </location>
</feature>
<name>D5GKE3_TUBMM</name>
<sequence length="86" mass="9915">MSSGMSCRTTHASRPRKRIQGLGLYQEKVLDCLREVVVSVITETHSSSPSRVLLEMKVIRPEAAQSQERKGAKERPEEEYRKWMKI</sequence>
<organism evidence="2 3">
    <name type="scientific">Tuber melanosporum (strain Mel28)</name>
    <name type="common">Perigord black truffle</name>
    <dbReference type="NCBI Taxonomy" id="656061"/>
    <lineage>
        <taxon>Eukaryota</taxon>
        <taxon>Fungi</taxon>
        <taxon>Dikarya</taxon>
        <taxon>Ascomycota</taxon>
        <taxon>Pezizomycotina</taxon>
        <taxon>Pezizomycetes</taxon>
        <taxon>Pezizales</taxon>
        <taxon>Tuberaceae</taxon>
        <taxon>Tuber</taxon>
    </lineage>
</organism>
<reference evidence="2 3" key="1">
    <citation type="journal article" date="2010" name="Nature">
        <title>Perigord black truffle genome uncovers evolutionary origins and mechanisms of symbiosis.</title>
        <authorList>
            <person name="Martin F."/>
            <person name="Kohler A."/>
            <person name="Murat C."/>
            <person name="Balestrini R."/>
            <person name="Coutinho P.M."/>
            <person name="Jaillon O."/>
            <person name="Montanini B."/>
            <person name="Morin E."/>
            <person name="Noel B."/>
            <person name="Percudani R."/>
            <person name="Porcel B."/>
            <person name="Rubini A."/>
            <person name="Amicucci A."/>
            <person name="Amselem J."/>
            <person name="Anthouard V."/>
            <person name="Arcioni S."/>
            <person name="Artiguenave F."/>
            <person name="Aury J.M."/>
            <person name="Ballario P."/>
            <person name="Bolchi A."/>
            <person name="Brenna A."/>
            <person name="Brun A."/>
            <person name="Buee M."/>
            <person name="Cantarel B."/>
            <person name="Chevalier G."/>
            <person name="Couloux A."/>
            <person name="Da Silva C."/>
            <person name="Denoeud F."/>
            <person name="Duplessis S."/>
            <person name="Ghignone S."/>
            <person name="Hilselberger B."/>
            <person name="Iotti M."/>
            <person name="Marcais B."/>
            <person name="Mello A."/>
            <person name="Miranda M."/>
            <person name="Pacioni G."/>
            <person name="Quesneville H."/>
            <person name="Riccioni C."/>
            <person name="Ruotolo R."/>
            <person name="Splivallo R."/>
            <person name="Stocchi V."/>
            <person name="Tisserant E."/>
            <person name="Viscomi A.R."/>
            <person name="Zambonelli A."/>
            <person name="Zampieri E."/>
            <person name="Henrissat B."/>
            <person name="Lebrun M.H."/>
            <person name="Paolocci F."/>
            <person name="Bonfante P."/>
            <person name="Ottonello S."/>
            <person name="Wincker P."/>
        </authorList>
    </citation>
    <scope>NUCLEOTIDE SEQUENCE [LARGE SCALE GENOMIC DNA]</scope>
    <source>
        <strain evidence="2 3">Mel28</strain>
    </source>
</reference>
<gene>
    <name evidence="2" type="ORF">GSTUM_00009500001</name>
</gene>
<dbReference type="InParanoid" id="D5GKE3"/>
<evidence type="ECO:0000313" key="2">
    <source>
        <dbReference type="EMBL" id="CAZ84986.1"/>
    </source>
</evidence>
<dbReference type="KEGG" id="tml:GSTUM_00009500001"/>
<dbReference type="RefSeq" id="XP_002840795.1">
    <property type="nucleotide sequence ID" value="XM_002840749.1"/>
</dbReference>
<dbReference type="EMBL" id="FN430338">
    <property type="protein sequence ID" value="CAZ84986.1"/>
    <property type="molecule type" value="Genomic_DNA"/>
</dbReference>
<keyword evidence="3" id="KW-1185">Reference proteome</keyword>
<protein>
    <submittedName>
        <fullName evidence="2">(Perigord truffle) hypothetical protein</fullName>
    </submittedName>
</protein>
<proteinExistence type="predicted"/>
<evidence type="ECO:0000256" key="1">
    <source>
        <dbReference type="SAM" id="MobiDB-lite"/>
    </source>
</evidence>
<dbReference type="HOGENOM" id="CLU_2499512_0_0_1"/>
<dbReference type="AlphaFoldDB" id="D5GKE3"/>
<dbReference type="GeneID" id="9182006"/>
<evidence type="ECO:0000313" key="3">
    <source>
        <dbReference type="Proteomes" id="UP000006911"/>
    </source>
</evidence>
<feature type="region of interest" description="Disordered" evidence="1">
    <location>
        <begin position="63"/>
        <end position="86"/>
    </location>
</feature>
<accession>D5GKE3</accession>
<dbReference type="Proteomes" id="UP000006911">
    <property type="component" value="Unassembled WGS sequence"/>
</dbReference>